<evidence type="ECO:0000256" key="5">
    <source>
        <dbReference type="ARBA" id="ARBA00023163"/>
    </source>
</evidence>
<dbReference type="GO" id="GO:0003700">
    <property type="term" value="F:DNA-binding transcription factor activity"/>
    <property type="evidence" value="ECO:0007669"/>
    <property type="project" value="InterPro"/>
</dbReference>
<dbReference type="Pfam" id="PF03466">
    <property type="entry name" value="LysR_substrate"/>
    <property type="match status" value="1"/>
</dbReference>
<dbReference type="PANTHER" id="PTHR30293">
    <property type="entry name" value="TRANSCRIPTIONAL REGULATORY PROTEIN NAC-RELATED"/>
    <property type="match status" value="1"/>
</dbReference>
<proteinExistence type="inferred from homology"/>
<comment type="similarity">
    <text evidence="1">Belongs to the LysR transcriptional regulatory family.</text>
</comment>
<name>A0A1L7ALX7_9PROT</name>
<evidence type="ECO:0000256" key="3">
    <source>
        <dbReference type="ARBA" id="ARBA00023125"/>
    </source>
</evidence>
<accession>A0A1L7ALX7</accession>
<gene>
    <name evidence="8" type="ORF">RGI145_20805</name>
</gene>
<dbReference type="Gene3D" id="3.40.190.10">
    <property type="entry name" value="Periplasmic binding protein-like II"/>
    <property type="match status" value="1"/>
</dbReference>
<dbReference type="PROSITE" id="PS50931">
    <property type="entry name" value="HTH_LYSR"/>
    <property type="match status" value="1"/>
</dbReference>
<dbReference type="Proteomes" id="UP000185494">
    <property type="component" value="Chromosome 2"/>
</dbReference>
<dbReference type="InterPro" id="IPR036388">
    <property type="entry name" value="WH-like_DNA-bd_sf"/>
</dbReference>
<keyword evidence="2" id="KW-0805">Transcription regulation</keyword>
<evidence type="ECO:0000313" key="9">
    <source>
        <dbReference type="Proteomes" id="UP000185494"/>
    </source>
</evidence>
<dbReference type="SUPFAM" id="SSF53850">
    <property type="entry name" value="Periplasmic binding protein-like II"/>
    <property type="match status" value="1"/>
</dbReference>
<dbReference type="STRING" id="257708.RGI145_20805"/>
<dbReference type="GO" id="GO:2000142">
    <property type="term" value="P:regulation of DNA-templated transcription initiation"/>
    <property type="evidence" value="ECO:0007669"/>
    <property type="project" value="TreeGrafter"/>
</dbReference>
<evidence type="ECO:0000256" key="1">
    <source>
        <dbReference type="ARBA" id="ARBA00009437"/>
    </source>
</evidence>
<protein>
    <recommendedName>
        <fullName evidence="7">HTH lysR-type domain-containing protein</fullName>
    </recommendedName>
</protein>
<dbReference type="KEGG" id="rgi:RGI145_20805"/>
<dbReference type="InterPro" id="IPR005119">
    <property type="entry name" value="LysR_subst-bd"/>
</dbReference>
<reference evidence="8 9" key="1">
    <citation type="submission" date="2016-05" db="EMBL/GenBank/DDBJ databases">
        <title>Complete Genome and Methylome Analysis of Psychrotrophic Bacterial Isolates from Antarctic Lake Untersee.</title>
        <authorList>
            <person name="Fomenkov A."/>
            <person name="Akimov V.N."/>
            <person name="Vasilyeva L.V."/>
            <person name="Andersen D."/>
            <person name="Vincze T."/>
            <person name="Roberts R.J."/>
        </authorList>
    </citation>
    <scope>NUCLEOTIDE SEQUENCE [LARGE SCALE GENOMIC DNA]</scope>
    <source>
        <strain evidence="8 9">U14-5</strain>
    </source>
</reference>
<keyword evidence="3" id="KW-0238">DNA-binding</keyword>
<dbReference type="Gene3D" id="1.10.10.10">
    <property type="entry name" value="Winged helix-like DNA-binding domain superfamily/Winged helix DNA-binding domain"/>
    <property type="match status" value="1"/>
</dbReference>
<organism evidence="8 9">
    <name type="scientific">Roseomonas gilardii</name>
    <dbReference type="NCBI Taxonomy" id="257708"/>
    <lineage>
        <taxon>Bacteria</taxon>
        <taxon>Pseudomonadati</taxon>
        <taxon>Pseudomonadota</taxon>
        <taxon>Alphaproteobacteria</taxon>
        <taxon>Acetobacterales</taxon>
        <taxon>Roseomonadaceae</taxon>
        <taxon>Roseomonas</taxon>
    </lineage>
</organism>
<feature type="region of interest" description="Disordered" evidence="6">
    <location>
        <begin position="145"/>
        <end position="180"/>
    </location>
</feature>
<dbReference type="InterPro" id="IPR000847">
    <property type="entry name" value="LysR_HTH_N"/>
</dbReference>
<evidence type="ECO:0000256" key="2">
    <source>
        <dbReference type="ARBA" id="ARBA00023015"/>
    </source>
</evidence>
<keyword evidence="5" id="KW-0804">Transcription</keyword>
<dbReference type="PANTHER" id="PTHR30293:SF0">
    <property type="entry name" value="NITROGEN ASSIMILATION REGULATORY PROTEIN NAC"/>
    <property type="match status" value="1"/>
</dbReference>
<evidence type="ECO:0000259" key="7">
    <source>
        <dbReference type="PROSITE" id="PS50931"/>
    </source>
</evidence>
<evidence type="ECO:0000313" key="8">
    <source>
        <dbReference type="EMBL" id="APT59760.1"/>
    </source>
</evidence>
<dbReference type="GO" id="GO:0003677">
    <property type="term" value="F:DNA binding"/>
    <property type="evidence" value="ECO:0007669"/>
    <property type="project" value="UniProtKB-KW"/>
</dbReference>
<keyword evidence="4" id="KW-0010">Activator</keyword>
<evidence type="ECO:0000256" key="4">
    <source>
        <dbReference type="ARBA" id="ARBA00023159"/>
    </source>
</evidence>
<dbReference type="EMBL" id="CP015584">
    <property type="protein sequence ID" value="APT59760.1"/>
    <property type="molecule type" value="Genomic_DNA"/>
</dbReference>
<feature type="domain" description="HTH lysR-type" evidence="7">
    <location>
        <begin position="1"/>
        <end position="34"/>
    </location>
</feature>
<sequence>MQLRHLRYFVGIVEAGSFSRAVATIHVAQPALSQPLFRQRLFLVCRQGGAPMTAGGVALRELAAVPLVFPAPPNTTRGLLDRAFLLAGVKPLIAAETNTLSSMLIAVQMGLDDWAWRRGRRYGTILVDLERNRVVDLLPDRQPDTLAGRLRQHPTTASSTRMRHGWSGAGPRAATTPRGFGVTCEPVALPVA</sequence>
<dbReference type="AlphaFoldDB" id="A0A1L7ALX7"/>
<evidence type="ECO:0000256" key="6">
    <source>
        <dbReference type="SAM" id="MobiDB-lite"/>
    </source>
</evidence>